<dbReference type="GO" id="GO:0005891">
    <property type="term" value="C:voltage-gated calcium channel complex"/>
    <property type="evidence" value="ECO:0007669"/>
    <property type="project" value="TreeGrafter"/>
</dbReference>
<sequence length="752" mass="84774">MRGLSAAFDYFQNSGDVKGDPRSRRRVILFLGDGRQDYGSADGGRILELISNRNAQLNNSVMIITYGIGTDLSPEAEDLMKNMALQTEADLNVGPIKRGEFVQIESSANLRVKLGSYYNIISDVPNGKPVITTPYVDFDGLGLIISICLPVRHNDQLQGITCLDISLGEILKEVIHLHHGHYSYAFISDYKGQTVSHPLMPDALNYGAVIYLDISQIERDAGVEDIIDDMKRSNSGRKSLMKNFVKPRGNTTTDGVRSQRIDSIYFWNQIQNGSFSMAVVIADLDRNVTVSNESLASENFIYYRLDLVDNVDICSSHGRLSTREHSVVKLTEGAFVKSYFYKSPETKETVGVYTSYLENKQVRNHDRLKLITKQMIAISEHLEKIWMNRKDLDDYVIWRYYGDYYGHIRIYPGLTLPREYDHTNRGLNRATLLGVLGLDIKTNYVRYLVEEAFPACVDESNSCFIMDNSGYLVHHSQIEYGTRDNTTELYNYHITELEASISRYLISKGHLTRGDCIDFGYKKKLYTWKVSLENSLTSYDSSPYFDMVRVFGTNLFLGIKNKNRETPISDCSCPNRNATDFGKKFYQCSKNQCTCPCAVQADYDYCQNQFQLDKDGPLACVPQPHSIGFKSPITDEEQLIKRTCLLLEPCSWCPDTSECVDDSCPPKSGSSTSLIVGTVLGGIVLLVAIIVTIIALVVRKQRGTTPRPGDYIPHDMELTLPTSSREKSIHAIPDVVEDRYNAPMEMSLGDTL</sequence>
<reference evidence="3" key="1">
    <citation type="journal article" date="2023" name="Mol. Biol. Evol.">
        <title>Third-Generation Sequencing Reveals the Adaptive Role of the Epigenome in Three Deep-Sea Polychaetes.</title>
        <authorList>
            <person name="Perez M."/>
            <person name="Aroh O."/>
            <person name="Sun Y."/>
            <person name="Lan Y."/>
            <person name="Juniper S.K."/>
            <person name="Young C.R."/>
            <person name="Angers B."/>
            <person name="Qian P.Y."/>
        </authorList>
    </citation>
    <scope>NUCLEOTIDE SEQUENCE</scope>
    <source>
        <strain evidence="3">P08H-3</strain>
    </source>
</reference>
<dbReference type="GO" id="GO:0005245">
    <property type="term" value="F:voltage-gated calcium channel activity"/>
    <property type="evidence" value="ECO:0007669"/>
    <property type="project" value="TreeGrafter"/>
</dbReference>
<gene>
    <name evidence="3" type="ORF">LSH36_1786g00003</name>
</gene>
<dbReference type="PROSITE" id="PS50234">
    <property type="entry name" value="VWFA"/>
    <property type="match status" value="1"/>
</dbReference>
<name>A0AAD9IRY2_9ANNE</name>
<dbReference type="AlphaFoldDB" id="A0AAD9IRY2"/>
<comment type="caution">
    <text evidence="3">The sequence shown here is derived from an EMBL/GenBank/DDBJ whole genome shotgun (WGS) entry which is preliminary data.</text>
</comment>
<keyword evidence="4" id="KW-1185">Reference proteome</keyword>
<protein>
    <recommendedName>
        <fullName evidence="2">VWFA domain-containing protein</fullName>
    </recommendedName>
</protein>
<keyword evidence="1" id="KW-0472">Membrane</keyword>
<dbReference type="Gene3D" id="3.30.450.20">
    <property type="entry name" value="PAS domain"/>
    <property type="match status" value="2"/>
</dbReference>
<dbReference type="InterPro" id="IPR051173">
    <property type="entry name" value="Ca_channel_alpha-2/delta"/>
</dbReference>
<keyword evidence="1" id="KW-1133">Transmembrane helix</keyword>
<dbReference type="PANTHER" id="PTHR10166">
    <property type="entry name" value="VOLTAGE-DEPENDENT CALCIUM CHANNEL SUBUNIT ALPHA-2/DELTA-RELATED"/>
    <property type="match status" value="1"/>
</dbReference>
<evidence type="ECO:0000256" key="1">
    <source>
        <dbReference type="SAM" id="Phobius"/>
    </source>
</evidence>
<dbReference type="PANTHER" id="PTHR10166:SF66">
    <property type="entry name" value="VWFA AND CACHE DOMAIN-CONTAINING PROTEIN CG16868"/>
    <property type="match status" value="1"/>
</dbReference>
<evidence type="ECO:0000259" key="2">
    <source>
        <dbReference type="PROSITE" id="PS50234"/>
    </source>
</evidence>
<accession>A0AAD9IRY2</accession>
<feature type="domain" description="VWFA" evidence="2">
    <location>
        <begin position="1"/>
        <end position="121"/>
    </location>
</feature>
<proteinExistence type="predicted"/>
<dbReference type="CDD" id="cd12087">
    <property type="entry name" value="TM_EGFR-like"/>
    <property type="match status" value="1"/>
</dbReference>
<evidence type="ECO:0000313" key="4">
    <source>
        <dbReference type="Proteomes" id="UP001208570"/>
    </source>
</evidence>
<dbReference type="Proteomes" id="UP001208570">
    <property type="component" value="Unassembled WGS sequence"/>
</dbReference>
<dbReference type="InterPro" id="IPR002035">
    <property type="entry name" value="VWF_A"/>
</dbReference>
<organism evidence="3 4">
    <name type="scientific">Paralvinella palmiformis</name>
    <dbReference type="NCBI Taxonomy" id="53620"/>
    <lineage>
        <taxon>Eukaryota</taxon>
        <taxon>Metazoa</taxon>
        <taxon>Spiralia</taxon>
        <taxon>Lophotrochozoa</taxon>
        <taxon>Annelida</taxon>
        <taxon>Polychaeta</taxon>
        <taxon>Sedentaria</taxon>
        <taxon>Canalipalpata</taxon>
        <taxon>Terebellida</taxon>
        <taxon>Terebelliformia</taxon>
        <taxon>Alvinellidae</taxon>
        <taxon>Paralvinella</taxon>
    </lineage>
</organism>
<keyword evidence="1" id="KW-0812">Transmembrane</keyword>
<evidence type="ECO:0000313" key="3">
    <source>
        <dbReference type="EMBL" id="KAK2139442.1"/>
    </source>
</evidence>
<feature type="transmembrane region" description="Helical" evidence="1">
    <location>
        <begin position="674"/>
        <end position="698"/>
    </location>
</feature>
<dbReference type="EMBL" id="JAODUP010001784">
    <property type="protein sequence ID" value="KAK2139442.1"/>
    <property type="molecule type" value="Genomic_DNA"/>
</dbReference>